<accession>A0ABU2NWI4</accession>
<keyword evidence="3" id="KW-1185">Reference proteome</keyword>
<feature type="region of interest" description="Disordered" evidence="1">
    <location>
        <begin position="362"/>
        <end position="389"/>
    </location>
</feature>
<comment type="caution">
    <text evidence="2">The sequence shown here is derived from an EMBL/GenBank/DDBJ whole genome shotgun (WGS) entry which is preliminary data.</text>
</comment>
<sequence length="717" mass="77712">MPDTLGFDTLLADDGLFARLLGTTRTGRHRRPLHGPDLPVVILVGGPGMGKGRLLRCIREEFGPYVPTAQIDCGSSVHRARAAQNPATRTEATEALRELALQLHAWQGPGGAVATPRLYAGLVAVASGGEPGGAESLAEVQRHEGLLPPGSFWRGVLKKAVKGYLSALGGLVAGQATVPFTTAVLDELFARVSPEGNTALEECYGAYPGAGGQPKLGLHTLAGDFRQDGATREQAEGFLFRALRHDVEAAYGGAHGWLLRTGRPALLLDRADCALGRHLLKPVLEDREAGRHDRTLVVATARREDGGRFLHGPGRSGLAADGAQPWNPGEGGLPRWSRPPGGVPGLAPLARGTLLVRMPVLTPEQQRDETARTRNPGQRPDNSGPMRIDAGVHRLSAGRPSVVVQLARATGALRSPRSHWELLDAPIRPPHETHGDGRSDRPVADVLLDELIDDHLPEELPPEYRGVWLDVLSHLSVAHGTECAQLLMDERKAAEHRDEHLSAYQIAELLADSGWPGCPRHFIGDLGLRHLLLRRLYRLERGGGAWRRDHELLWRHYRAIPGDAPDDLFGSAVAHGLHHRLAAGDERAADAVVDHLDRTVATRDTAQWAAELLGVAEAPFLAEDRDDRRATALGRITPPGDVRRRRIARVLHAVRLCEDRMHTADPEVAGALRRHLHHLGDESSHGTEVLVRLAGDWEARAAAGQPLKPCVCTQHLR</sequence>
<evidence type="ECO:0008006" key="4">
    <source>
        <dbReference type="Google" id="ProtNLM"/>
    </source>
</evidence>
<organism evidence="2 3">
    <name type="scientific">Streptomyces hazeniae</name>
    <dbReference type="NCBI Taxonomy" id="3075538"/>
    <lineage>
        <taxon>Bacteria</taxon>
        <taxon>Bacillati</taxon>
        <taxon>Actinomycetota</taxon>
        <taxon>Actinomycetes</taxon>
        <taxon>Kitasatosporales</taxon>
        <taxon>Streptomycetaceae</taxon>
        <taxon>Streptomyces</taxon>
    </lineage>
</organism>
<feature type="region of interest" description="Disordered" evidence="1">
    <location>
        <begin position="307"/>
        <end position="336"/>
    </location>
</feature>
<evidence type="ECO:0000313" key="3">
    <source>
        <dbReference type="Proteomes" id="UP001183414"/>
    </source>
</evidence>
<dbReference type="Proteomes" id="UP001183414">
    <property type="component" value="Unassembled WGS sequence"/>
</dbReference>
<dbReference type="EMBL" id="JAVREQ010000021">
    <property type="protein sequence ID" value="MDT0381342.1"/>
    <property type="molecule type" value="Genomic_DNA"/>
</dbReference>
<protein>
    <recommendedName>
        <fullName evidence="4">ATP-binding protein</fullName>
    </recommendedName>
</protein>
<dbReference type="RefSeq" id="WP_311675025.1">
    <property type="nucleotide sequence ID" value="NZ_JAVREQ010000021.1"/>
</dbReference>
<evidence type="ECO:0000256" key="1">
    <source>
        <dbReference type="SAM" id="MobiDB-lite"/>
    </source>
</evidence>
<gene>
    <name evidence="2" type="ORF">RM572_21525</name>
</gene>
<evidence type="ECO:0000313" key="2">
    <source>
        <dbReference type="EMBL" id="MDT0381342.1"/>
    </source>
</evidence>
<reference evidence="3" key="1">
    <citation type="submission" date="2023-07" db="EMBL/GenBank/DDBJ databases">
        <title>30 novel species of actinomycetes from the DSMZ collection.</title>
        <authorList>
            <person name="Nouioui I."/>
        </authorList>
    </citation>
    <scope>NUCLEOTIDE SEQUENCE [LARGE SCALE GENOMIC DNA]</scope>
    <source>
        <strain evidence="3">DSM 42041</strain>
    </source>
</reference>
<proteinExistence type="predicted"/>
<name>A0ABU2NWI4_9ACTN</name>